<evidence type="ECO:0000313" key="2">
    <source>
        <dbReference type="EMBL" id="KEO73505.1"/>
    </source>
</evidence>
<feature type="region of interest" description="Disordered" evidence="1">
    <location>
        <begin position="105"/>
        <end position="155"/>
    </location>
</feature>
<feature type="compositionally biased region" description="Basic residues" evidence="1">
    <location>
        <begin position="145"/>
        <end position="155"/>
    </location>
</feature>
<feature type="compositionally biased region" description="Basic and acidic residues" evidence="1">
    <location>
        <begin position="25"/>
        <end position="45"/>
    </location>
</feature>
<accession>A0A074KZ63</accession>
<feature type="compositionally biased region" description="Basic and acidic residues" evidence="1">
    <location>
        <begin position="105"/>
        <end position="141"/>
    </location>
</feature>
<name>A0A074KZ63_9BACT</name>
<gene>
    <name evidence="2" type="ORF">EL17_11405</name>
</gene>
<sequence>MKNLIMSAAIFAVVSFNTDAQQRNRGKDKVSPEQRAEMRAERLSDQLDLTEEQKSQIYEIHLERAKTMEEKRDRQREEMKERRAAMDLVRKEQQEEVENVLTLEQRQKWQEIRNEDRERMQKYRDARGSQHKMKDQNDKNIKGGQKLKRNRSNNL</sequence>
<dbReference type="AlphaFoldDB" id="A0A074KZ63"/>
<evidence type="ECO:0000313" key="3">
    <source>
        <dbReference type="Proteomes" id="UP000027821"/>
    </source>
</evidence>
<evidence type="ECO:0000256" key="1">
    <source>
        <dbReference type="SAM" id="MobiDB-lite"/>
    </source>
</evidence>
<evidence type="ECO:0008006" key="4">
    <source>
        <dbReference type="Google" id="ProtNLM"/>
    </source>
</evidence>
<dbReference type="Proteomes" id="UP000027821">
    <property type="component" value="Unassembled WGS sequence"/>
</dbReference>
<keyword evidence="3" id="KW-1185">Reference proteome</keyword>
<dbReference type="RefSeq" id="WP_164675075.1">
    <property type="nucleotide sequence ID" value="NZ_JMIH01000021.1"/>
</dbReference>
<comment type="caution">
    <text evidence="2">The sequence shown here is derived from an EMBL/GenBank/DDBJ whole genome shotgun (WGS) entry which is preliminary data.</text>
</comment>
<feature type="region of interest" description="Disordered" evidence="1">
    <location>
        <begin position="21"/>
        <end position="50"/>
    </location>
</feature>
<dbReference type="eggNOG" id="ENOG50336GX">
    <property type="taxonomic scope" value="Bacteria"/>
</dbReference>
<reference evidence="2 3" key="1">
    <citation type="submission" date="2014-04" db="EMBL/GenBank/DDBJ databases">
        <title>Characterization and application of a salt tolerant electro-active bacterium.</title>
        <authorList>
            <person name="Yang L."/>
            <person name="Wei S."/>
            <person name="Tay Q.X.M."/>
        </authorList>
    </citation>
    <scope>NUCLEOTIDE SEQUENCE [LARGE SCALE GENOMIC DNA]</scope>
    <source>
        <strain evidence="2 3">LY1</strain>
    </source>
</reference>
<organism evidence="2 3">
    <name type="scientific">Anditalea andensis</name>
    <dbReference type="NCBI Taxonomy" id="1048983"/>
    <lineage>
        <taxon>Bacteria</taxon>
        <taxon>Pseudomonadati</taxon>
        <taxon>Bacteroidota</taxon>
        <taxon>Cytophagia</taxon>
        <taxon>Cytophagales</taxon>
        <taxon>Cytophagaceae</taxon>
        <taxon>Anditalea</taxon>
    </lineage>
</organism>
<proteinExistence type="predicted"/>
<protein>
    <recommendedName>
        <fullName evidence="4">DUF4890 domain-containing protein</fullName>
    </recommendedName>
</protein>
<dbReference type="EMBL" id="JMIH01000021">
    <property type="protein sequence ID" value="KEO73505.1"/>
    <property type="molecule type" value="Genomic_DNA"/>
</dbReference>
<dbReference type="STRING" id="1048983.EL17_11405"/>